<keyword evidence="4" id="KW-0813">Transport</keyword>
<dbReference type="Gene3D" id="3.30.1380.20">
    <property type="entry name" value="Trafficking protein particle complex subunit 3"/>
    <property type="match status" value="1"/>
</dbReference>
<gene>
    <name evidence="8" type="ORF">SARC_13614</name>
</gene>
<dbReference type="InterPro" id="IPR024096">
    <property type="entry name" value="NO_sig/Golgi_transp_ligand-bd"/>
</dbReference>
<evidence type="ECO:0000256" key="7">
    <source>
        <dbReference type="ARBA" id="ARBA00023034"/>
    </source>
</evidence>
<dbReference type="STRING" id="667725.A0A0L0FAQ3"/>
<organism evidence="8 9">
    <name type="scientific">Sphaeroforma arctica JP610</name>
    <dbReference type="NCBI Taxonomy" id="667725"/>
    <lineage>
        <taxon>Eukaryota</taxon>
        <taxon>Ichthyosporea</taxon>
        <taxon>Ichthyophonida</taxon>
        <taxon>Sphaeroforma</taxon>
    </lineage>
</organism>
<dbReference type="GO" id="GO:0048193">
    <property type="term" value="P:Golgi vesicle transport"/>
    <property type="evidence" value="ECO:0007669"/>
    <property type="project" value="InterPro"/>
</dbReference>
<proteinExistence type="inferred from homology"/>
<comment type="similarity">
    <text evidence="3">Belongs to the TRAPP small subunits family. BET3 subfamily.</text>
</comment>
<dbReference type="GeneID" id="25914118"/>
<comment type="subcellular location">
    <subcellularLocation>
        <location evidence="2">Endoplasmic reticulum</location>
    </subcellularLocation>
    <subcellularLocation>
        <location evidence="1">Golgi apparatus</location>
        <location evidence="1">cis-Golgi network</location>
    </subcellularLocation>
</comment>
<dbReference type="GO" id="GO:0005794">
    <property type="term" value="C:Golgi apparatus"/>
    <property type="evidence" value="ECO:0007669"/>
    <property type="project" value="UniProtKB-SubCell"/>
</dbReference>
<name>A0A0L0FAQ3_9EUKA</name>
<evidence type="ECO:0000256" key="2">
    <source>
        <dbReference type="ARBA" id="ARBA00004240"/>
    </source>
</evidence>
<dbReference type="InterPro" id="IPR016721">
    <property type="entry name" value="Bet3"/>
</dbReference>
<feature type="non-terminal residue" evidence="8">
    <location>
        <position position="1"/>
    </location>
</feature>
<dbReference type="Pfam" id="PF04051">
    <property type="entry name" value="TRAPP"/>
    <property type="match status" value="1"/>
</dbReference>
<accession>A0A0L0FAQ3</accession>
<dbReference type="EMBL" id="KQ245096">
    <property type="protein sequence ID" value="KNC73829.1"/>
    <property type="molecule type" value="Genomic_DNA"/>
</dbReference>
<evidence type="ECO:0000256" key="6">
    <source>
        <dbReference type="ARBA" id="ARBA00022892"/>
    </source>
</evidence>
<reference evidence="8 9" key="1">
    <citation type="submission" date="2011-02" db="EMBL/GenBank/DDBJ databases">
        <title>The Genome Sequence of Sphaeroforma arctica JP610.</title>
        <authorList>
            <consortium name="The Broad Institute Genome Sequencing Platform"/>
            <person name="Russ C."/>
            <person name="Cuomo C."/>
            <person name="Young S.K."/>
            <person name="Zeng Q."/>
            <person name="Gargeya S."/>
            <person name="Alvarado L."/>
            <person name="Berlin A."/>
            <person name="Chapman S.B."/>
            <person name="Chen Z."/>
            <person name="Freedman E."/>
            <person name="Gellesch M."/>
            <person name="Goldberg J."/>
            <person name="Griggs A."/>
            <person name="Gujja S."/>
            <person name="Heilman E."/>
            <person name="Heiman D."/>
            <person name="Howarth C."/>
            <person name="Mehta T."/>
            <person name="Neiman D."/>
            <person name="Pearson M."/>
            <person name="Roberts A."/>
            <person name="Saif S."/>
            <person name="Shea T."/>
            <person name="Shenoy N."/>
            <person name="Sisk P."/>
            <person name="Stolte C."/>
            <person name="Sykes S."/>
            <person name="White J."/>
            <person name="Yandava C."/>
            <person name="Burger G."/>
            <person name="Gray M.W."/>
            <person name="Holland P.W.H."/>
            <person name="King N."/>
            <person name="Lang F.B.F."/>
            <person name="Roger A.J."/>
            <person name="Ruiz-Trillo I."/>
            <person name="Haas B."/>
            <person name="Nusbaum C."/>
            <person name="Birren B."/>
        </authorList>
    </citation>
    <scope>NUCLEOTIDE SEQUENCE [LARGE SCALE GENOMIC DNA]</scope>
    <source>
        <strain evidence="8 9">JP610</strain>
    </source>
</reference>
<dbReference type="GO" id="GO:0030008">
    <property type="term" value="C:TRAPP complex"/>
    <property type="evidence" value="ECO:0007669"/>
    <property type="project" value="InterPro"/>
</dbReference>
<evidence type="ECO:0000256" key="1">
    <source>
        <dbReference type="ARBA" id="ARBA00004222"/>
    </source>
</evidence>
<dbReference type="SUPFAM" id="SSF111126">
    <property type="entry name" value="Ligand-binding domain in the NO signalling and Golgi transport"/>
    <property type="match status" value="1"/>
</dbReference>
<evidence type="ECO:0000313" key="8">
    <source>
        <dbReference type="EMBL" id="KNC73829.1"/>
    </source>
</evidence>
<dbReference type="InterPro" id="IPR007194">
    <property type="entry name" value="TRAPP_component"/>
</dbReference>
<evidence type="ECO:0000256" key="5">
    <source>
        <dbReference type="ARBA" id="ARBA00022824"/>
    </source>
</evidence>
<dbReference type="eggNOG" id="KOG3330">
    <property type="taxonomic scope" value="Eukaryota"/>
</dbReference>
<keyword evidence="7" id="KW-0333">Golgi apparatus</keyword>
<evidence type="ECO:0000256" key="3">
    <source>
        <dbReference type="ARBA" id="ARBA00006218"/>
    </source>
</evidence>
<dbReference type="GO" id="GO:0005783">
    <property type="term" value="C:endoplasmic reticulum"/>
    <property type="evidence" value="ECO:0007669"/>
    <property type="project" value="UniProtKB-SubCell"/>
</dbReference>
<keyword evidence="9" id="KW-1185">Reference proteome</keyword>
<protein>
    <submittedName>
        <fullName evidence="8">Uncharacterized protein</fullName>
    </submittedName>
</protein>
<evidence type="ECO:0000313" key="9">
    <source>
        <dbReference type="Proteomes" id="UP000054560"/>
    </source>
</evidence>
<evidence type="ECO:0000256" key="4">
    <source>
        <dbReference type="ARBA" id="ARBA00022448"/>
    </source>
</evidence>
<dbReference type="Proteomes" id="UP000054560">
    <property type="component" value="Unassembled WGS sequence"/>
</dbReference>
<feature type="non-terminal residue" evidence="8">
    <location>
        <position position="66"/>
    </location>
</feature>
<dbReference type="PANTHER" id="PTHR13048">
    <property type="entry name" value="TRAFFICKING PROTEIN PARTICLE COMPLEX SUBUNIT 3"/>
    <property type="match status" value="1"/>
</dbReference>
<keyword evidence="6" id="KW-0931">ER-Golgi transport</keyword>
<sequence>GYNIGIRLVEDFLARSGVARCVDFRETADVVSKLGFKQFLGIQPAITNWSNDGKTFSLIFDVNPLC</sequence>
<dbReference type="OrthoDB" id="10262857at2759"/>
<keyword evidence="5" id="KW-0256">Endoplasmic reticulum</keyword>
<dbReference type="AlphaFoldDB" id="A0A0L0FAQ3"/>
<dbReference type="RefSeq" id="XP_014147731.1">
    <property type="nucleotide sequence ID" value="XM_014292256.1"/>
</dbReference>